<evidence type="ECO:0000313" key="4">
    <source>
        <dbReference type="EMBL" id="GHO96602.1"/>
    </source>
</evidence>
<keyword evidence="2 3" id="KW-0802">TPR repeat</keyword>
<comment type="caution">
    <text evidence="4">The sequence shown here is derived from an EMBL/GenBank/DDBJ whole genome shotgun (WGS) entry which is preliminary data.</text>
</comment>
<feature type="repeat" description="TPR" evidence="3">
    <location>
        <begin position="549"/>
        <end position="582"/>
    </location>
</feature>
<evidence type="ECO:0008006" key="6">
    <source>
        <dbReference type="Google" id="ProtNLM"/>
    </source>
</evidence>
<keyword evidence="5" id="KW-1185">Reference proteome</keyword>
<dbReference type="AlphaFoldDB" id="A0A8J3N6Y5"/>
<dbReference type="InterPro" id="IPR019734">
    <property type="entry name" value="TPR_rpt"/>
</dbReference>
<organism evidence="4 5">
    <name type="scientific">Reticulibacter mediterranei</name>
    <dbReference type="NCBI Taxonomy" id="2778369"/>
    <lineage>
        <taxon>Bacteria</taxon>
        <taxon>Bacillati</taxon>
        <taxon>Chloroflexota</taxon>
        <taxon>Ktedonobacteria</taxon>
        <taxon>Ktedonobacterales</taxon>
        <taxon>Reticulibacteraceae</taxon>
        <taxon>Reticulibacter</taxon>
    </lineage>
</organism>
<dbReference type="Gene3D" id="3.40.50.300">
    <property type="entry name" value="P-loop containing nucleotide triphosphate hydrolases"/>
    <property type="match status" value="1"/>
</dbReference>
<sequence length="887" mass="103426">MQSQKEIFRHFIGREKELAIFREWLRNNSPEAPWILYFHDALEQPEKKGGVGKTSLLLQCEKLARDIYPDIVVVRIDFFNIADRDGLTISDRVASALEAAYPTWQARRYRQQLPAYLKTIEQGKENRDEVRSRLADALLADLSGLSEHLQEERKYLLMFFDTYELIEQNPVIAVLRFSQSFPDDYRFEQIGAVVAGRNQLDWLQPNWRDRESEVLEVALAPFNEAEMQQYFEQLSTVDQDALNASMQLLYARTEGRPILVGLVNDVLNRRVISIKALASISLVQFEASLVAKINDFERPFDTILLYMAHTYHRFNFELLHWLFESTGMQDILFGNDDTILKQQLLELSFVRRASTASDDFVLHDEMRPLINKYCWEKLDPDKRSRKEISKYVISYYEKKLTSGVLSEELRQAYTVELLYHKLFFDIDSGYGFFERNFSKAILLWLSAFARSLLLETNKFLSALSTEQQYMLKRYEAQLLQKEERGEEALVLYEQLEREADPKWIEKQYTDIVYEKGTCYYQLSQYLEATAAFSEARDLARIQNNDSDYASMLNWLGATYQRQGQLDTALQYFDESIAVHKRLGNRNVYTSILTSSGSVYRLQGKIDEALRRTKVAWRIRVDQFKQGKISEIFVGWSLNAIGNIYTEIDDLVEAEKCFQEAFDIFARLGSKKGQATMYNRFGELSDARGNLDESLEWYRKAYISALGGIDIESQINSLNKQGHIFMRRQQLHEAEEVLTRAVKLAQQVHDPYQQAESLIDLVKIYKQQGEQEKADQALQEAEGICYQYNYNYLLGVARKGLGDFYIEKGAYQEAFHYYGEACRFMALYNSIKYNKFLRNLNDTLIQIPSTQIAEITQMLIKYWQAQGLEQNFPEFIVLCEEVQSMMGI</sequence>
<dbReference type="InterPro" id="IPR011990">
    <property type="entry name" value="TPR-like_helical_dom_sf"/>
</dbReference>
<keyword evidence="1" id="KW-0677">Repeat</keyword>
<name>A0A8J3N6Y5_9CHLR</name>
<proteinExistence type="predicted"/>
<dbReference type="EMBL" id="BNJK01000001">
    <property type="protein sequence ID" value="GHO96602.1"/>
    <property type="molecule type" value="Genomic_DNA"/>
</dbReference>
<dbReference type="PROSITE" id="PS50005">
    <property type="entry name" value="TPR"/>
    <property type="match status" value="1"/>
</dbReference>
<gene>
    <name evidence="4" type="ORF">KSF_066500</name>
</gene>
<dbReference type="Gene3D" id="1.25.40.10">
    <property type="entry name" value="Tetratricopeptide repeat domain"/>
    <property type="match status" value="3"/>
</dbReference>
<accession>A0A8J3N6Y5</accession>
<dbReference type="SUPFAM" id="SSF48452">
    <property type="entry name" value="TPR-like"/>
    <property type="match status" value="3"/>
</dbReference>
<dbReference type="SMART" id="SM00028">
    <property type="entry name" value="TPR"/>
    <property type="match status" value="7"/>
</dbReference>
<reference evidence="4" key="1">
    <citation type="submission" date="2020-10" db="EMBL/GenBank/DDBJ databases">
        <title>Taxonomic study of unclassified bacteria belonging to the class Ktedonobacteria.</title>
        <authorList>
            <person name="Yabe S."/>
            <person name="Wang C.M."/>
            <person name="Zheng Y."/>
            <person name="Sakai Y."/>
            <person name="Cavaletti L."/>
            <person name="Monciardini P."/>
            <person name="Donadio S."/>
        </authorList>
    </citation>
    <scope>NUCLEOTIDE SEQUENCE</scope>
    <source>
        <strain evidence="4">ID150040</strain>
    </source>
</reference>
<dbReference type="PANTHER" id="PTHR45641:SF19">
    <property type="entry name" value="NEPHROCYSTIN-3"/>
    <property type="match status" value="1"/>
</dbReference>
<evidence type="ECO:0000256" key="3">
    <source>
        <dbReference type="PROSITE-ProRule" id="PRU00339"/>
    </source>
</evidence>
<dbReference type="Pfam" id="PF13424">
    <property type="entry name" value="TPR_12"/>
    <property type="match status" value="3"/>
</dbReference>
<dbReference type="PANTHER" id="PTHR45641">
    <property type="entry name" value="TETRATRICOPEPTIDE REPEAT PROTEIN (AFU_ORTHOLOGUE AFUA_6G03870)"/>
    <property type="match status" value="1"/>
</dbReference>
<evidence type="ECO:0000256" key="2">
    <source>
        <dbReference type="ARBA" id="ARBA00022803"/>
    </source>
</evidence>
<dbReference type="InterPro" id="IPR027417">
    <property type="entry name" value="P-loop_NTPase"/>
</dbReference>
<protein>
    <recommendedName>
        <fullName evidence="6">Tetratricopeptide repeat protein</fullName>
    </recommendedName>
</protein>
<evidence type="ECO:0000313" key="5">
    <source>
        <dbReference type="Proteomes" id="UP000597444"/>
    </source>
</evidence>
<evidence type="ECO:0000256" key="1">
    <source>
        <dbReference type="ARBA" id="ARBA00022737"/>
    </source>
</evidence>
<dbReference type="Proteomes" id="UP000597444">
    <property type="component" value="Unassembled WGS sequence"/>
</dbReference>